<gene>
    <name evidence="1" type="ORF">HPB49_003904</name>
</gene>
<keyword evidence="2" id="KW-1185">Reference proteome</keyword>
<evidence type="ECO:0000313" key="1">
    <source>
        <dbReference type="EMBL" id="KAH7936761.1"/>
    </source>
</evidence>
<evidence type="ECO:0000313" key="2">
    <source>
        <dbReference type="Proteomes" id="UP000821865"/>
    </source>
</evidence>
<protein>
    <submittedName>
        <fullName evidence="1">Uncharacterized protein</fullName>
    </submittedName>
</protein>
<proteinExistence type="predicted"/>
<dbReference type="EMBL" id="CM023477">
    <property type="protein sequence ID" value="KAH7936761.1"/>
    <property type="molecule type" value="Genomic_DNA"/>
</dbReference>
<comment type="caution">
    <text evidence="1">The sequence shown here is derived from an EMBL/GenBank/DDBJ whole genome shotgun (WGS) entry which is preliminary data.</text>
</comment>
<organism evidence="1 2">
    <name type="scientific">Dermacentor silvarum</name>
    <name type="common">Tick</name>
    <dbReference type="NCBI Taxonomy" id="543639"/>
    <lineage>
        <taxon>Eukaryota</taxon>
        <taxon>Metazoa</taxon>
        <taxon>Ecdysozoa</taxon>
        <taxon>Arthropoda</taxon>
        <taxon>Chelicerata</taxon>
        <taxon>Arachnida</taxon>
        <taxon>Acari</taxon>
        <taxon>Parasitiformes</taxon>
        <taxon>Ixodida</taxon>
        <taxon>Ixodoidea</taxon>
        <taxon>Ixodidae</taxon>
        <taxon>Rhipicephalinae</taxon>
        <taxon>Dermacentor</taxon>
    </lineage>
</organism>
<reference evidence="1" key="1">
    <citation type="submission" date="2020-05" db="EMBL/GenBank/DDBJ databases">
        <title>Large-scale comparative analyses of tick genomes elucidate their genetic diversity and vector capacities.</title>
        <authorList>
            <person name="Jia N."/>
            <person name="Wang J."/>
            <person name="Shi W."/>
            <person name="Du L."/>
            <person name="Sun Y."/>
            <person name="Zhan W."/>
            <person name="Jiang J."/>
            <person name="Wang Q."/>
            <person name="Zhang B."/>
            <person name="Ji P."/>
            <person name="Sakyi L.B."/>
            <person name="Cui X."/>
            <person name="Yuan T."/>
            <person name="Jiang B."/>
            <person name="Yang W."/>
            <person name="Lam T.T.-Y."/>
            <person name="Chang Q."/>
            <person name="Ding S."/>
            <person name="Wang X."/>
            <person name="Zhu J."/>
            <person name="Ruan X."/>
            <person name="Zhao L."/>
            <person name="Wei J."/>
            <person name="Que T."/>
            <person name="Du C."/>
            <person name="Cheng J."/>
            <person name="Dai P."/>
            <person name="Han X."/>
            <person name="Huang E."/>
            <person name="Gao Y."/>
            <person name="Liu J."/>
            <person name="Shao H."/>
            <person name="Ye R."/>
            <person name="Li L."/>
            <person name="Wei W."/>
            <person name="Wang X."/>
            <person name="Wang C."/>
            <person name="Yang T."/>
            <person name="Huo Q."/>
            <person name="Li W."/>
            <person name="Guo W."/>
            <person name="Chen H."/>
            <person name="Zhou L."/>
            <person name="Ni X."/>
            <person name="Tian J."/>
            <person name="Zhou Y."/>
            <person name="Sheng Y."/>
            <person name="Liu T."/>
            <person name="Pan Y."/>
            <person name="Xia L."/>
            <person name="Li J."/>
            <person name="Zhao F."/>
            <person name="Cao W."/>
        </authorList>
    </citation>
    <scope>NUCLEOTIDE SEQUENCE</scope>
    <source>
        <strain evidence="1">Dsil-2018</strain>
    </source>
</reference>
<sequence length="171" mass="19255">MSRPPNRSDLQQLLRDTDLCDHTPSQLLRYVQLLRGETTNTVDEAIFREVLLEKLPSSVRLVVAASEQNGLPAVAELADRLTAITTRTSLAAVRAEQAQDEVQQMREDISRLTETLSALRTSRKAQNLSEPNTSLSQTQRENIYWYHRWFGNAARNCVPPCARSGNDPGKH</sequence>
<dbReference type="Proteomes" id="UP000821865">
    <property type="component" value="Chromosome 8"/>
</dbReference>
<name>A0ACB8C763_DERSI</name>
<accession>A0ACB8C763</accession>